<evidence type="ECO:0000313" key="8">
    <source>
        <dbReference type="EMBL" id="KAK3051059.1"/>
    </source>
</evidence>
<feature type="region of interest" description="Disordered" evidence="6">
    <location>
        <begin position="1164"/>
        <end position="1378"/>
    </location>
</feature>
<feature type="compositionally biased region" description="Basic and acidic residues" evidence="6">
    <location>
        <begin position="972"/>
        <end position="990"/>
    </location>
</feature>
<feature type="compositionally biased region" description="Acidic residues" evidence="6">
    <location>
        <begin position="752"/>
        <end position="764"/>
    </location>
</feature>
<reference evidence="8" key="1">
    <citation type="submission" date="2023-04" db="EMBL/GenBank/DDBJ databases">
        <title>Black Yeasts Isolated from many extreme environments.</title>
        <authorList>
            <person name="Coleine C."/>
            <person name="Stajich J.E."/>
            <person name="Selbmann L."/>
        </authorList>
    </citation>
    <scope>NUCLEOTIDE SEQUENCE</scope>
    <source>
        <strain evidence="8">CCFEE 5312</strain>
    </source>
</reference>
<evidence type="ECO:0000256" key="1">
    <source>
        <dbReference type="ARBA" id="ARBA00005234"/>
    </source>
</evidence>
<feature type="domain" description="Ubiquitin-like protease family profile" evidence="7">
    <location>
        <begin position="828"/>
        <end position="1095"/>
    </location>
</feature>
<evidence type="ECO:0000256" key="6">
    <source>
        <dbReference type="SAM" id="MobiDB-lite"/>
    </source>
</evidence>
<dbReference type="InterPro" id="IPR003653">
    <property type="entry name" value="Peptidase_C48_C"/>
</dbReference>
<keyword evidence="3" id="KW-0645">Protease</keyword>
<feature type="compositionally biased region" description="Polar residues" evidence="6">
    <location>
        <begin position="1228"/>
        <end position="1237"/>
    </location>
</feature>
<gene>
    <name evidence="8" type="ORF">LTR09_007809</name>
</gene>
<dbReference type="InterPro" id="IPR051947">
    <property type="entry name" value="Sentrin-specific_protease"/>
</dbReference>
<feature type="compositionally biased region" description="Polar residues" evidence="6">
    <location>
        <begin position="504"/>
        <end position="564"/>
    </location>
</feature>
<dbReference type="EMBL" id="JAWDJX010000028">
    <property type="protein sequence ID" value="KAK3051059.1"/>
    <property type="molecule type" value="Genomic_DNA"/>
</dbReference>
<feature type="compositionally biased region" description="Pro residues" evidence="6">
    <location>
        <begin position="225"/>
        <end position="234"/>
    </location>
</feature>
<dbReference type="PANTHER" id="PTHR46896:SF3">
    <property type="entry name" value="FI06413P-RELATED"/>
    <property type="match status" value="1"/>
</dbReference>
<dbReference type="PANTHER" id="PTHR46896">
    <property type="entry name" value="SENTRIN-SPECIFIC PROTEASE"/>
    <property type="match status" value="1"/>
</dbReference>
<accession>A0AAJ0G7G2</accession>
<dbReference type="PROSITE" id="PS50600">
    <property type="entry name" value="ULP_PROTEASE"/>
    <property type="match status" value="1"/>
</dbReference>
<evidence type="ECO:0000256" key="2">
    <source>
        <dbReference type="ARBA" id="ARBA00022553"/>
    </source>
</evidence>
<feature type="compositionally biased region" description="Acidic residues" evidence="6">
    <location>
        <begin position="939"/>
        <end position="954"/>
    </location>
</feature>
<name>A0AAJ0G7G2_9PEZI</name>
<evidence type="ECO:0000313" key="9">
    <source>
        <dbReference type="Proteomes" id="UP001271007"/>
    </source>
</evidence>
<feature type="compositionally biased region" description="Polar residues" evidence="6">
    <location>
        <begin position="317"/>
        <end position="328"/>
    </location>
</feature>
<protein>
    <recommendedName>
        <fullName evidence="7">Ubiquitin-like protease family profile domain-containing protein</fullName>
    </recommendedName>
</protein>
<feature type="region of interest" description="Disordered" evidence="6">
    <location>
        <begin position="697"/>
        <end position="806"/>
    </location>
</feature>
<proteinExistence type="inferred from homology"/>
<keyword evidence="9" id="KW-1185">Reference proteome</keyword>
<keyword evidence="2" id="KW-0597">Phosphoprotein</keyword>
<feature type="region of interest" description="Disordered" evidence="6">
    <location>
        <begin position="106"/>
        <end position="564"/>
    </location>
</feature>
<feature type="compositionally biased region" description="Polar residues" evidence="6">
    <location>
        <begin position="766"/>
        <end position="783"/>
    </location>
</feature>
<comment type="similarity">
    <text evidence="1">Belongs to the peptidase C48 family.</text>
</comment>
<dbReference type="Gene3D" id="3.40.395.10">
    <property type="entry name" value="Adenoviral Proteinase, Chain A"/>
    <property type="match status" value="1"/>
</dbReference>
<feature type="compositionally biased region" description="Basic and acidic residues" evidence="6">
    <location>
        <begin position="478"/>
        <end position="491"/>
    </location>
</feature>
<feature type="compositionally biased region" description="Basic residues" evidence="6">
    <location>
        <begin position="1367"/>
        <end position="1378"/>
    </location>
</feature>
<evidence type="ECO:0000256" key="4">
    <source>
        <dbReference type="ARBA" id="ARBA00022786"/>
    </source>
</evidence>
<keyword evidence="5" id="KW-0378">Hydrolase</keyword>
<feature type="compositionally biased region" description="Basic and acidic residues" evidence="6">
    <location>
        <begin position="369"/>
        <end position="384"/>
    </location>
</feature>
<feature type="compositionally biased region" description="Basic and acidic residues" evidence="6">
    <location>
        <begin position="1251"/>
        <end position="1278"/>
    </location>
</feature>
<feature type="compositionally biased region" description="Polar residues" evidence="6">
    <location>
        <begin position="420"/>
        <end position="433"/>
    </location>
</feature>
<organism evidence="8 9">
    <name type="scientific">Extremus antarcticus</name>
    <dbReference type="NCBI Taxonomy" id="702011"/>
    <lineage>
        <taxon>Eukaryota</taxon>
        <taxon>Fungi</taxon>
        <taxon>Dikarya</taxon>
        <taxon>Ascomycota</taxon>
        <taxon>Pezizomycotina</taxon>
        <taxon>Dothideomycetes</taxon>
        <taxon>Dothideomycetidae</taxon>
        <taxon>Mycosphaerellales</taxon>
        <taxon>Extremaceae</taxon>
        <taxon>Extremus</taxon>
    </lineage>
</organism>
<keyword evidence="4" id="KW-0833">Ubl conjugation pathway</keyword>
<feature type="compositionally biased region" description="Polar residues" evidence="6">
    <location>
        <begin position="273"/>
        <end position="284"/>
    </location>
</feature>
<feature type="compositionally biased region" description="Polar residues" evidence="6">
    <location>
        <begin position="341"/>
        <end position="351"/>
    </location>
</feature>
<dbReference type="GO" id="GO:0016926">
    <property type="term" value="P:protein desumoylation"/>
    <property type="evidence" value="ECO:0007669"/>
    <property type="project" value="TreeGrafter"/>
</dbReference>
<feature type="region of interest" description="Disordered" evidence="6">
    <location>
        <begin position="933"/>
        <end position="1018"/>
    </location>
</feature>
<evidence type="ECO:0000256" key="3">
    <source>
        <dbReference type="ARBA" id="ARBA00022670"/>
    </source>
</evidence>
<dbReference type="GO" id="GO:0005737">
    <property type="term" value="C:cytoplasm"/>
    <property type="evidence" value="ECO:0007669"/>
    <property type="project" value="TreeGrafter"/>
</dbReference>
<evidence type="ECO:0000259" key="7">
    <source>
        <dbReference type="PROSITE" id="PS50600"/>
    </source>
</evidence>
<feature type="region of interest" description="Disordered" evidence="6">
    <location>
        <begin position="24"/>
        <end position="82"/>
    </location>
</feature>
<feature type="compositionally biased region" description="Polar residues" evidence="6">
    <location>
        <begin position="24"/>
        <end position="47"/>
    </location>
</feature>
<dbReference type="SUPFAM" id="SSF54001">
    <property type="entry name" value="Cysteine proteinases"/>
    <property type="match status" value="1"/>
</dbReference>
<feature type="compositionally biased region" description="Polar residues" evidence="6">
    <location>
        <begin position="703"/>
        <end position="721"/>
    </location>
</feature>
<feature type="compositionally biased region" description="Basic and acidic residues" evidence="6">
    <location>
        <begin position="722"/>
        <end position="746"/>
    </location>
</feature>
<dbReference type="Pfam" id="PF02902">
    <property type="entry name" value="Peptidase_C48"/>
    <property type="match status" value="1"/>
</dbReference>
<dbReference type="GO" id="GO:0005634">
    <property type="term" value="C:nucleus"/>
    <property type="evidence" value="ECO:0007669"/>
    <property type="project" value="TreeGrafter"/>
</dbReference>
<evidence type="ECO:0000256" key="5">
    <source>
        <dbReference type="ARBA" id="ARBA00022801"/>
    </source>
</evidence>
<sequence length="1378" mass="152014">MPPSFVNGILDGITSVKSYWTGQGEVSQVGDNSPKVTHTNADSPTPTSDRRSELGPTLGTKRSGDDIFGQGRQSKRLHTRSAYEARENAKRLTGYYDVPPDARKIAIPGGISDDRETPVKSSPSMGYGKKGGFKPRNTLNTVNIHAEKALPPQQPRARGYKDYGADTLVRLPPKEQRSLPVERQPYTTSKRKPDVRSSNAPGDGFELDELRPDFNPKRPKLEMAPPLPSRPPPKAVDLTGDEGDVVVDSKVVARNGKPLSARSRDPAVRHSAISHSSSPLQFNESAAVDAKTRVPHEKPRKSRDPSSSGASPHATPAGSTNGRPTTEYQRLADVDVRPRSQQEQQSRTNGTDSREGPAAIPPINLTKGFDGHQRPAKKPGDETQLKNAGNLMDRMTSSAVKPKPRSTATYKQLERRTIPQGDSPNESNPSVKSAQLDRCTSPRLSKKFVPIQDRASAARPHVGGTALRASQRLQGMPERAEKPAPIGHDDGESSDELNGDRNIISPSTKPALQSRSRAGGEQTHQPSSPNDLRPTIFTQSSRRGLSPGPSTRRTKQITKTPSQNKRVRVREFYAASSILFSGKIELEYDAEDKLFYVFNDDKQQLIPGKGRAITLGDSEVARVFFARSRREICLRGPIGDLSNSFVCIEFENAQDVLWFAETLQTISNGRIGGRELDANQIETTFETYRINVNAEYKKRRQKQATQETTVRQAASTAGRQTIEQHGRSDRQALPRGETSRRTRASDMRNAQTDEDEIQYEDDDAPTSGQTRSAVRSQYFTNDGVSAELAPRRSVRTVRPPTPPRWTEVNKPEPWNYAVVYPTEGARRVTVDFADLERLDEGEFLNDNVISFALRKVEETMVPEHKANVHFFNTFFYTSLTAKNGKKAFNYDAVKRWTKNTDLLTVPYTVVPINDNYHWYLAIICNLNNLERKAARPGDGDDAEEDDMLNPEDPMDSSAPERPGRAGLPNPDDVTHSADALHELSLSEKGENSQTFFDMPESPKTQTSSARRRKKAAPTLKKYDADTPVIITLDSFGSQHTAAARQLKDYISAEATEKRGMVVEREEIQAMTAKGIPEQTNFCDCGVYLVGYIEEFAKNPREFVTKVLTRKLDKEADFASFDPSKKRAQIRNDLLDLYAKQDAEHRAIKLEKKCAVKVSSKPEVAGAAKQDAAPSKALAAPETPRDTNGGTAAARSGPEVDGLEMAVPRALSEAADSPPSSFEDITRNPPATANNTAVYQAVVDVGGEDEMLEPRSDNNMPRHHETVEPKEDILSKLENELQQGGQLDTLAPTFANGPPSTGKTPEARHGKKSSVGRSSAERSGGRTGRRARSGKSAEPVVIDLDSHPSLAAEIPDSQEKVEPQVQHQKQKRTYMRFNE</sequence>
<comment type="caution">
    <text evidence="8">The sequence shown here is derived from an EMBL/GenBank/DDBJ whole genome shotgun (WGS) entry which is preliminary data.</text>
</comment>
<dbReference type="InterPro" id="IPR038765">
    <property type="entry name" value="Papain-like_cys_pep_sf"/>
</dbReference>
<feature type="compositionally biased region" description="Basic and acidic residues" evidence="6">
    <location>
        <begin position="330"/>
        <end position="340"/>
    </location>
</feature>
<dbReference type="GO" id="GO:0070139">
    <property type="term" value="F:SUMO-specific endopeptidase activity"/>
    <property type="evidence" value="ECO:0007669"/>
    <property type="project" value="TreeGrafter"/>
</dbReference>
<feature type="compositionally biased region" description="Basic and acidic residues" evidence="6">
    <location>
        <begin position="208"/>
        <end position="221"/>
    </location>
</feature>
<dbReference type="Proteomes" id="UP001271007">
    <property type="component" value="Unassembled WGS sequence"/>
</dbReference>
<dbReference type="GO" id="GO:0006508">
    <property type="term" value="P:proteolysis"/>
    <property type="evidence" value="ECO:0007669"/>
    <property type="project" value="UniProtKB-KW"/>
</dbReference>